<gene>
    <name evidence="1" type="ORF">B7C51_00220</name>
</gene>
<reference evidence="1 2" key="1">
    <citation type="submission" date="2017-03" db="EMBL/GenBank/DDBJ databases">
        <title>Paenibacillus larvae genome sequencing.</title>
        <authorList>
            <person name="Dingman D.W."/>
        </authorList>
    </citation>
    <scope>NUCLEOTIDE SEQUENCE [LARGE SCALE GENOMIC DNA]</scope>
    <source>
        <strain evidence="1 2">SAG 10367</strain>
    </source>
</reference>
<sequence length="138" mass="16207">MILSSVVGLNWGCLATLTAKIKSDDWRNLPAEKWNVRTVHAYFIDMNRELFGAEYIPMRNWKFEQGVVKRNLTLYGPEVLRKVFDRAFREYRPSRQYPILTAGFVLSYMASRILPQVLAEEKKTEEQETDISELSDWL</sequence>
<evidence type="ECO:0000313" key="1">
    <source>
        <dbReference type="EMBL" id="ARF66556.1"/>
    </source>
</evidence>
<name>A0A1V0UN77_9BACL</name>
<dbReference type="AlphaFoldDB" id="A0A1V0UN77"/>
<dbReference type="EMBL" id="CP020557">
    <property type="protein sequence ID" value="ARF66556.1"/>
    <property type="molecule type" value="Genomic_DNA"/>
</dbReference>
<dbReference type="Proteomes" id="UP000192727">
    <property type="component" value="Chromosome"/>
</dbReference>
<protein>
    <submittedName>
        <fullName evidence="1">Uncharacterized protein</fullName>
    </submittedName>
</protein>
<accession>A0A1V0UN77</accession>
<proteinExistence type="predicted"/>
<organism evidence="1 2">
    <name type="scientific">Paenibacillus larvae subsp. pulvifaciens</name>
    <dbReference type="NCBI Taxonomy" id="1477"/>
    <lineage>
        <taxon>Bacteria</taxon>
        <taxon>Bacillati</taxon>
        <taxon>Bacillota</taxon>
        <taxon>Bacilli</taxon>
        <taxon>Bacillales</taxon>
        <taxon>Paenibacillaceae</taxon>
        <taxon>Paenibacillus</taxon>
    </lineage>
</organism>
<evidence type="ECO:0000313" key="2">
    <source>
        <dbReference type="Proteomes" id="UP000192727"/>
    </source>
</evidence>